<gene>
    <name evidence="2" type="primary">AUGUSTUS-3.0.2_03065</name>
    <name evidence="2" type="ORF">TcasGA2_TC003065</name>
</gene>
<name>D6WFP7_TRICA</name>
<proteinExistence type="predicted"/>
<dbReference type="Proteomes" id="UP000007266">
    <property type="component" value="Linkage group 3"/>
</dbReference>
<evidence type="ECO:0000313" key="3">
    <source>
        <dbReference type="Proteomes" id="UP000007266"/>
    </source>
</evidence>
<reference evidence="2 3" key="1">
    <citation type="journal article" date="2008" name="Nature">
        <title>The genome of the model beetle and pest Tribolium castaneum.</title>
        <authorList>
            <consortium name="Tribolium Genome Sequencing Consortium"/>
            <person name="Richards S."/>
            <person name="Gibbs R.A."/>
            <person name="Weinstock G.M."/>
            <person name="Brown S.J."/>
            <person name="Denell R."/>
            <person name="Beeman R.W."/>
            <person name="Gibbs R."/>
            <person name="Beeman R.W."/>
            <person name="Brown S.J."/>
            <person name="Bucher G."/>
            <person name="Friedrich M."/>
            <person name="Grimmelikhuijzen C.J."/>
            <person name="Klingler M."/>
            <person name="Lorenzen M."/>
            <person name="Richards S."/>
            <person name="Roth S."/>
            <person name="Schroder R."/>
            <person name="Tautz D."/>
            <person name="Zdobnov E.M."/>
            <person name="Muzny D."/>
            <person name="Gibbs R.A."/>
            <person name="Weinstock G.M."/>
            <person name="Attaway T."/>
            <person name="Bell S."/>
            <person name="Buhay C.J."/>
            <person name="Chandrabose M.N."/>
            <person name="Chavez D."/>
            <person name="Clerk-Blankenburg K.P."/>
            <person name="Cree A."/>
            <person name="Dao M."/>
            <person name="Davis C."/>
            <person name="Chacko J."/>
            <person name="Dinh H."/>
            <person name="Dugan-Rocha S."/>
            <person name="Fowler G."/>
            <person name="Garner T.T."/>
            <person name="Garnes J."/>
            <person name="Gnirke A."/>
            <person name="Hawes A."/>
            <person name="Hernandez J."/>
            <person name="Hines S."/>
            <person name="Holder M."/>
            <person name="Hume J."/>
            <person name="Jhangiani S.N."/>
            <person name="Joshi V."/>
            <person name="Khan Z.M."/>
            <person name="Jackson L."/>
            <person name="Kovar C."/>
            <person name="Kowis A."/>
            <person name="Lee S."/>
            <person name="Lewis L.R."/>
            <person name="Margolis J."/>
            <person name="Morgan M."/>
            <person name="Nazareth L.V."/>
            <person name="Nguyen N."/>
            <person name="Okwuonu G."/>
            <person name="Parker D."/>
            <person name="Richards S."/>
            <person name="Ruiz S.J."/>
            <person name="Santibanez J."/>
            <person name="Savard J."/>
            <person name="Scherer S.E."/>
            <person name="Schneider B."/>
            <person name="Sodergren E."/>
            <person name="Tautz D."/>
            <person name="Vattahil S."/>
            <person name="Villasana D."/>
            <person name="White C.S."/>
            <person name="Wright R."/>
            <person name="Park Y."/>
            <person name="Beeman R.W."/>
            <person name="Lord J."/>
            <person name="Oppert B."/>
            <person name="Lorenzen M."/>
            <person name="Brown S."/>
            <person name="Wang L."/>
            <person name="Savard J."/>
            <person name="Tautz D."/>
            <person name="Richards S."/>
            <person name="Weinstock G."/>
            <person name="Gibbs R.A."/>
            <person name="Liu Y."/>
            <person name="Worley K."/>
            <person name="Weinstock G."/>
            <person name="Elsik C.G."/>
            <person name="Reese J.T."/>
            <person name="Elhaik E."/>
            <person name="Landan G."/>
            <person name="Graur D."/>
            <person name="Arensburger P."/>
            <person name="Atkinson P."/>
            <person name="Beeman R.W."/>
            <person name="Beidler J."/>
            <person name="Brown S.J."/>
            <person name="Demuth J.P."/>
            <person name="Drury D.W."/>
            <person name="Du Y.Z."/>
            <person name="Fujiwara H."/>
            <person name="Lorenzen M."/>
            <person name="Maselli V."/>
            <person name="Osanai M."/>
            <person name="Park Y."/>
            <person name="Robertson H.M."/>
            <person name="Tu Z."/>
            <person name="Wang J.J."/>
            <person name="Wang S."/>
            <person name="Richards S."/>
            <person name="Song H."/>
            <person name="Zhang L."/>
            <person name="Sodergren E."/>
            <person name="Werner D."/>
            <person name="Stanke M."/>
            <person name="Morgenstern B."/>
            <person name="Solovyev V."/>
            <person name="Kosarev P."/>
            <person name="Brown G."/>
            <person name="Chen H.C."/>
            <person name="Ermolaeva O."/>
            <person name="Hlavina W."/>
            <person name="Kapustin Y."/>
            <person name="Kiryutin B."/>
            <person name="Kitts P."/>
            <person name="Maglott D."/>
            <person name="Pruitt K."/>
            <person name="Sapojnikov V."/>
            <person name="Souvorov A."/>
            <person name="Mackey A.J."/>
            <person name="Waterhouse R.M."/>
            <person name="Wyder S."/>
            <person name="Zdobnov E.M."/>
            <person name="Zdobnov E.M."/>
            <person name="Wyder S."/>
            <person name="Kriventseva E.V."/>
            <person name="Kadowaki T."/>
            <person name="Bork P."/>
            <person name="Aranda M."/>
            <person name="Bao R."/>
            <person name="Beermann A."/>
            <person name="Berns N."/>
            <person name="Bolognesi R."/>
            <person name="Bonneton F."/>
            <person name="Bopp D."/>
            <person name="Brown S.J."/>
            <person name="Bucher G."/>
            <person name="Butts T."/>
            <person name="Chaumot A."/>
            <person name="Denell R.E."/>
            <person name="Ferrier D.E."/>
            <person name="Friedrich M."/>
            <person name="Gordon C.M."/>
            <person name="Jindra M."/>
            <person name="Klingler M."/>
            <person name="Lan Q."/>
            <person name="Lattorff H.M."/>
            <person name="Laudet V."/>
            <person name="von Levetsow C."/>
            <person name="Liu Z."/>
            <person name="Lutz R."/>
            <person name="Lynch J.A."/>
            <person name="da Fonseca R.N."/>
            <person name="Posnien N."/>
            <person name="Reuter R."/>
            <person name="Roth S."/>
            <person name="Savard J."/>
            <person name="Schinko J.B."/>
            <person name="Schmitt C."/>
            <person name="Schoppmeier M."/>
            <person name="Schroder R."/>
            <person name="Shippy T.D."/>
            <person name="Simonnet F."/>
            <person name="Marques-Souza H."/>
            <person name="Tautz D."/>
            <person name="Tomoyasu Y."/>
            <person name="Trauner J."/>
            <person name="Van der Zee M."/>
            <person name="Vervoort M."/>
            <person name="Wittkopp N."/>
            <person name="Wimmer E.A."/>
            <person name="Yang X."/>
            <person name="Jones A.K."/>
            <person name="Sattelle D.B."/>
            <person name="Ebert P.R."/>
            <person name="Nelson D."/>
            <person name="Scott J.G."/>
            <person name="Beeman R.W."/>
            <person name="Muthukrishnan S."/>
            <person name="Kramer K.J."/>
            <person name="Arakane Y."/>
            <person name="Beeman R.W."/>
            <person name="Zhu Q."/>
            <person name="Hogenkamp D."/>
            <person name="Dixit R."/>
            <person name="Oppert B."/>
            <person name="Jiang H."/>
            <person name="Zou Z."/>
            <person name="Marshall J."/>
            <person name="Elpidina E."/>
            <person name="Vinokurov K."/>
            <person name="Oppert C."/>
            <person name="Zou Z."/>
            <person name="Evans J."/>
            <person name="Lu Z."/>
            <person name="Zhao P."/>
            <person name="Sumathipala N."/>
            <person name="Altincicek B."/>
            <person name="Vilcinskas A."/>
            <person name="Williams M."/>
            <person name="Hultmark D."/>
            <person name="Hetru C."/>
            <person name="Jiang H."/>
            <person name="Grimmelikhuijzen C.J."/>
            <person name="Hauser F."/>
            <person name="Cazzamali G."/>
            <person name="Williamson M."/>
            <person name="Park Y."/>
            <person name="Li B."/>
            <person name="Tanaka Y."/>
            <person name="Predel R."/>
            <person name="Neupert S."/>
            <person name="Schachtner J."/>
            <person name="Verleyen P."/>
            <person name="Raible F."/>
            <person name="Bork P."/>
            <person name="Friedrich M."/>
            <person name="Walden K.K."/>
            <person name="Robertson H.M."/>
            <person name="Angeli S."/>
            <person name="Foret S."/>
            <person name="Bucher G."/>
            <person name="Schuetz S."/>
            <person name="Maleszka R."/>
            <person name="Wimmer E.A."/>
            <person name="Beeman R.W."/>
            <person name="Lorenzen M."/>
            <person name="Tomoyasu Y."/>
            <person name="Miller S.C."/>
            <person name="Grossmann D."/>
            <person name="Bucher G."/>
        </authorList>
    </citation>
    <scope>NUCLEOTIDE SEQUENCE [LARGE SCALE GENOMIC DNA]</scope>
    <source>
        <strain evidence="2 3">Georgia GA2</strain>
    </source>
</reference>
<feature type="region of interest" description="Disordered" evidence="1">
    <location>
        <begin position="34"/>
        <end position="70"/>
    </location>
</feature>
<feature type="compositionally biased region" description="Polar residues" evidence="1">
    <location>
        <begin position="49"/>
        <end position="58"/>
    </location>
</feature>
<dbReference type="EMBL" id="KQ971319">
    <property type="protein sequence ID" value="EFA00237.2"/>
    <property type="molecule type" value="Genomic_DNA"/>
</dbReference>
<protein>
    <submittedName>
        <fullName evidence="2">Uncharacterized protein</fullName>
    </submittedName>
</protein>
<sequence>MQSDAECGRNAKSCAKNAKNIFFATGKVQIKTNFHGENGTKDARRRVRSLSSIDQPSSGGLDGDRGPKLGHQAHTRARLSALAYMIGDNPEFERTMKVARLARFGQKGAKLEEWARIVFFGTNSYLITALGPELQRRIRDSLYCGAAVINAVYLIFIRVLSPQSRTLSEGAKDGKGAGIHDTSTNGFLKKRGENFARV</sequence>
<keyword evidence="3" id="KW-1185">Reference proteome</keyword>
<dbReference type="HOGENOM" id="CLU_1818296_0_0_1"/>
<evidence type="ECO:0000256" key="1">
    <source>
        <dbReference type="SAM" id="MobiDB-lite"/>
    </source>
</evidence>
<evidence type="ECO:0000313" key="2">
    <source>
        <dbReference type="EMBL" id="EFA00237.2"/>
    </source>
</evidence>
<dbReference type="InParanoid" id="D6WFP7"/>
<dbReference type="AlphaFoldDB" id="D6WFP7"/>
<organism evidence="2 3">
    <name type="scientific">Tribolium castaneum</name>
    <name type="common">Red flour beetle</name>
    <dbReference type="NCBI Taxonomy" id="7070"/>
    <lineage>
        <taxon>Eukaryota</taxon>
        <taxon>Metazoa</taxon>
        <taxon>Ecdysozoa</taxon>
        <taxon>Arthropoda</taxon>
        <taxon>Hexapoda</taxon>
        <taxon>Insecta</taxon>
        <taxon>Pterygota</taxon>
        <taxon>Neoptera</taxon>
        <taxon>Endopterygota</taxon>
        <taxon>Coleoptera</taxon>
        <taxon>Polyphaga</taxon>
        <taxon>Cucujiformia</taxon>
        <taxon>Tenebrionidae</taxon>
        <taxon>Tenebrionidae incertae sedis</taxon>
        <taxon>Tribolium</taxon>
    </lineage>
</organism>
<accession>D6WFP7</accession>
<reference evidence="2 3" key="2">
    <citation type="journal article" date="2010" name="Nucleic Acids Res.">
        <title>BeetleBase in 2010: revisions to provide comprehensive genomic information for Tribolium castaneum.</title>
        <authorList>
            <person name="Kim H.S."/>
            <person name="Murphy T."/>
            <person name="Xia J."/>
            <person name="Caragea D."/>
            <person name="Park Y."/>
            <person name="Beeman R.W."/>
            <person name="Lorenzen M.D."/>
            <person name="Butcher S."/>
            <person name="Manak J.R."/>
            <person name="Brown S.J."/>
        </authorList>
    </citation>
    <scope>GENOME REANNOTATION</scope>
    <source>
        <strain evidence="2 3">Georgia GA2</strain>
    </source>
</reference>